<proteinExistence type="predicted"/>
<dbReference type="PANTHER" id="PTHR31891">
    <property type="entry name" value="FORMAMIDASE C869.04-RELATED"/>
    <property type="match status" value="1"/>
</dbReference>
<dbReference type="AlphaFoldDB" id="B3T564"/>
<protein>
    <submittedName>
        <fullName evidence="1">Putative acetamidase/Formamidase family protein</fullName>
    </submittedName>
</protein>
<dbReference type="Gene3D" id="2.60.120.580">
    <property type="entry name" value="Acetamidase/Formamidase-like domains"/>
    <property type="match status" value="2"/>
</dbReference>
<reference evidence="1" key="1">
    <citation type="journal article" date="2008" name="ISME J.">
        <title>Genomic patterns of recombination, clonal divergence and environment in marine microbial populations.</title>
        <authorList>
            <person name="Konstantinidis K.T."/>
            <person name="Delong E.F."/>
        </authorList>
    </citation>
    <scope>NUCLEOTIDE SEQUENCE</scope>
</reference>
<dbReference type="PANTHER" id="PTHR31891:SF1">
    <property type="entry name" value="FORMAMIDASE C869.04-RELATED"/>
    <property type="match status" value="1"/>
</dbReference>
<gene>
    <name evidence="1" type="ORF">ALOHA_HF4000ANIW141A21ctg1g7</name>
</gene>
<sequence length="321" mass="35550">MLHQLKASPQTVHWGYYDWRLKPVLRVQSGDTIEIESVSGEPTILERHGLDPNDIPDNLRRINSEIKRELGPHILTGPIYVEDAHPGDVLEIKFIDISLSTNFGYNSFMPGRGSIPQDFPYARHRIIRFDSVSGTAELQKGLSIPLRPFFGSVGVAPPDWYSRMSSIPPGFHGGNMDNKELVAGTRVFLPVHVEGALLSAGDGHGAQGDGEVNTTAIETSLKGTIEVLVRRDLSPIWPLGDTPTHVISMGFDEDLDEAARMALRNMIDYLVRFRGLHKDVAYSLCSLALDLRVTQIVNITKGVHGMMSKEVLKNLPEKLVL</sequence>
<dbReference type="EMBL" id="EU016608">
    <property type="protein sequence ID" value="ABZ07723.1"/>
    <property type="molecule type" value="Genomic_DNA"/>
</dbReference>
<dbReference type="Gene3D" id="3.10.28.20">
    <property type="entry name" value="Acetamidase/Formamidase-like domains"/>
    <property type="match status" value="1"/>
</dbReference>
<dbReference type="InterPro" id="IPR004304">
    <property type="entry name" value="FmdA_AmdA"/>
</dbReference>
<dbReference type="Pfam" id="PF03069">
    <property type="entry name" value="FmdA_AmdA"/>
    <property type="match status" value="2"/>
</dbReference>
<organism evidence="1">
    <name type="scientific">uncultured marine microorganism HF4000_ANIW141A21</name>
    <dbReference type="NCBI Taxonomy" id="455535"/>
    <lineage>
        <taxon>unclassified sequences</taxon>
        <taxon>environmental samples</taxon>
    </lineage>
</organism>
<dbReference type="SUPFAM" id="SSF141130">
    <property type="entry name" value="Acetamidase/Formamidase-like"/>
    <property type="match status" value="1"/>
</dbReference>
<name>B3T564_9ZZZZ</name>
<evidence type="ECO:0000313" key="1">
    <source>
        <dbReference type="EMBL" id="ABZ07723.1"/>
    </source>
</evidence>
<dbReference type="GO" id="GO:0016811">
    <property type="term" value="F:hydrolase activity, acting on carbon-nitrogen (but not peptide) bonds, in linear amides"/>
    <property type="evidence" value="ECO:0007669"/>
    <property type="project" value="InterPro"/>
</dbReference>
<accession>B3T564</accession>